<dbReference type="Gene3D" id="3.40.50.1820">
    <property type="entry name" value="alpha/beta hydrolase"/>
    <property type="match status" value="1"/>
</dbReference>
<sequence length="341" mass="37713">MLRVLCFCGFTSNKYIFSQELSRLQKECAGLIELVVLEPPFTVEPPDMPILNPMMEARQTTGWQVSRTPHDMPRAWYDGGSDWHGDGGFGEGLNYVREFMIANGPFDGFFAFSSGAVLASVIVGMLENGDHGDSDFLPHPSLQPLKFFICNSGFFPSGRHAPHPKYTHLYPLTPSTATLHVIGKFDTLLSSEECLYLAGLCPNSRVEYHDGGHHVPLKAAWRGFYKAWMSSFLPGGSNGQYIPPVNSFSPAFIAKSQLRESIPAPIPFIKSRTVDANGSREREDKTIEKKLGKPLRVVIPAVKPPPWTSTDVPIRLVMAPRAAKERVDTVTVYGGMGRIQS</sequence>
<dbReference type="GO" id="GO:0005634">
    <property type="term" value="C:nucleus"/>
    <property type="evidence" value="ECO:0007669"/>
    <property type="project" value="TreeGrafter"/>
</dbReference>
<proteinExistence type="predicted"/>
<dbReference type="GO" id="GO:0005737">
    <property type="term" value="C:cytoplasm"/>
    <property type="evidence" value="ECO:0007669"/>
    <property type="project" value="TreeGrafter"/>
</dbReference>
<dbReference type="AlphaFoldDB" id="A0A1E3I5N7"/>
<dbReference type="PANTHER" id="PTHR48070:SF6">
    <property type="entry name" value="ESTERASE OVCA2"/>
    <property type="match status" value="1"/>
</dbReference>
<evidence type="ECO:0000313" key="3">
    <source>
        <dbReference type="EMBL" id="ODN83940.1"/>
    </source>
</evidence>
<dbReference type="GeneID" id="30196848"/>
<dbReference type="PANTHER" id="PTHR48070">
    <property type="entry name" value="ESTERASE OVCA2"/>
    <property type="match status" value="1"/>
</dbReference>
<dbReference type="RefSeq" id="XP_019028395.1">
    <property type="nucleotide sequence ID" value="XM_019179627.1"/>
</dbReference>
<evidence type="ECO:0000259" key="2">
    <source>
        <dbReference type="Pfam" id="PF03959"/>
    </source>
</evidence>
<dbReference type="Proteomes" id="UP000094819">
    <property type="component" value="Unassembled WGS sequence"/>
</dbReference>
<name>A0A1E3I5N7_9TREE</name>
<evidence type="ECO:0000313" key="4">
    <source>
        <dbReference type="Proteomes" id="UP000094819"/>
    </source>
</evidence>
<evidence type="ECO:0000256" key="1">
    <source>
        <dbReference type="ARBA" id="ARBA00022801"/>
    </source>
</evidence>
<gene>
    <name evidence="3" type="ORF">L198_07637</name>
</gene>
<dbReference type="InterPro" id="IPR050593">
    <property type="entry name" value="LovG"/>
</dbReference>
<dbReference type="Pfam" id="PF03959">
    <property type="entry name" value="FSH1"/>
    <property type="match status" value="1"/>
</dbReference>
<comment type="caution">
    <text evidence="3">The sequence shown here is derived from an EMBL/GenBank/DDBJ whole genome shotgun (WGS) entry which is preliminary data.</text>
</comment>
<dbReference type="SUPFAM" id="SSF53474">
    <property type="entry name" value="alpha/beta-Hydrolases"/>
    <property type="match status" value="1"/>
</dbReference>
<feature type="domain" description="Serine hydrolase" evidence="2">
    <location>
        <begin position="2"/>
        <end position="222"/>
    </location>
</feature>
<dbReference type="GO" id="GO:0016787">
    <property type="term" value="F:hydrolase activity"/>
    <property type="evidence" value="ECO:0007669"/>
    <property type="project" value="UniProtKB-KW"/>
</dbReference>
<dbReference type="OrthoDB" id="2594284at2759"/>
<reference evidence="3 4" key="1">
    <citation type="submission" date="2016-06" db="EMBL/GenBank/DDBJ databases">
        <title>Evolution of pathogenesis and genome organization in the Tremellales.</title>
        <authorList>
            <person name="Cuomo C."/>
            <person name="Litvintseva A."/>
            <person name="Heitman J."/>
            <person name="Chen Y."/>
            <person name="Sun S."/>
            <person name="Springer D."/>
            <person name="Dromer F."/>
            <person name="Young S."/>
            <person name="Zeng Q."/>
            <person name="Chapman S."/>
            <person name="Gujja S."/>
            <person name="Saif S."/>
            <person name="Birren B."/>
        </authorList>
    </citation>
    <scope>NUCLEOTIDE SEQUENCE [LARGE SCALE GENOMIC DNA]</scope>
    <source>
        <strain evidence="3 4">CBS 7118</strain>
    </source>
</reference>
<dbReference type="InterPro" id="IPR029058">
    <property type="entry name" value="AB_hydrolase_fold"/>
</dbReference>
<keyword evidence="4" id="KW-1185">Reference proteome</keyword>
<dbReference type="InterPro" id="IPR005645">
    <property type="entry name" value="FSH-like_dom"/>
</dbReference>
<accession>A0A1E3I5N7</accession>
<organism evidence="3 4">
    <name type="scientific">Cryptococcus wingfieldii CBS 7118</name>
    <dbReference type="NCBI Taxonomy" id="1295528"/>
    <lineage>
        <taxon>Eukaryota</taxon>
        <taxon>Fungi</taxon>
        <taxon>Dikarya</taxon>
        <taxon>Basidiomycota</taxon>
        <taxon>Agaricomycotina</taxon>
        <taxon>Tremellomycetes</taxon>
        <taxon>Tremellales</taxon>
        <taxon>Cryptococcaceae</taxon>
        <taxon>Cryptococcus</taxon>
    </lineage>
</organism>
<dbReference type="EMBL" id="AWGH01000038">
    <property type="protein sequence ID" value="ODN83940.1"/>
    <property type="molecule type" value="Genomic_DNA"/>
</dbReference>
<keyword evidence="1" id="KW-0378">Hydrolase</keyword>
<protein>
    <recommendedName>
        <fullName evidence="2">Serine hydrolase domain-containing protein</fullName>
    </recommendedName>
</protein>